<dbReference type="OrthoDB" id="9025707at2759"/>
<dbReference type="Proteomes" id="UP000267027">
    <property type="component" value="Unassembled WGS sequence"/>
</dbReference>
<evidence type="ECO:0000313" key="3">
    <source>
        <dbReference type="WBParaSite" id="ACOC_0001154801-mRNA-1"/>
    </source>
</evidence>
<dbReference type="WBParaSite" id="ACOC_0001154801-mRNA-1">
    <property type="protein sequence ID" value="ACOC_0001154801-mRNA-1"/>
    <property type="gene ID" value="ACOC_0001154801"/>
</dbReference>
<gene>
    <name evidence="1" type="ORF">ACOC_LOCUS11549</name>
</gene>
<organism evidence="3">
    <name type="scientific">Angiostrongylus costaricensis</name>
    <name type="common">Nematode worm</name>
    <dbReference type="NCBI Taxonomy" id="334426"/>
    <lineage>
        <taxon>Eukaryota</taxon>
        <taxon>Metazoa</taxon>
        <taxon>Ecdysozoa</taxon>
        <taxon>Nematoda</taxon>
        <taxon>Chromadorea</taxon>
        <taxon>Rhabditida</taxon>
        <taxon>Rhabditina</taxon>
        <taxon>Rhabditomorpha</taxon>
        <taxon>Strongyloidea</taxon>
        <taxon>Metastrongylidae</taxon>
        <taxon>Angiostrongylus</taxon>
    </lineage>
</organism>
<dbReference type="GO" id="GO:0005739">
    <property type="term" value="C:mitochondrion"/>
    <property type="evidence" value="ECO:0007669"/>
    <property type="project" value="TreeGrafter"/>
</dbReference>
<proteinExistence type="predicted"/>
<dbReference type="OMA" id="YAIPRLK"/>
<sequence length="118" mass="13766">MRLLKGFHRSEGDLAPPVLRSRHDHFMTMCSELTKRKGVIPDVFLVYEKPSTQYIDEDGDVAHEFYTEKESLDGQPRRLHRLLNNLRPKGKERYPIPRLSSDVPIVMWEVEQQACCQG</sequence>
<accession>A0A0R3PYM5</accession>
<reference evidence="1 2" key="2">
    <citation type="submission" date="2018-11" db="EMBL/GenBank/DDBJ databases">
        <authorList>
            <consortium name="Pathogen Informatics"/>
        </authorList>
    </citation>
    <scope>NUCLEOTIDE SEQUENCE [LARGE SCALE GENOMIC DNA]</scope>
    <source>
        <strain evidence="1 2">Costa Rica</strain>
    </source>
</reference>
<dbReference type="PANTHER" id="PTHR15453:SF8">
    <property type="entry name" value="TUMOR SUPPRESSOR CANDIDATE 2"/>
    <property type="match status" value="1"/>
</dbReference>
<protein>
    <submittedName>
        <fullName evidence="3">Piwi domain-containing protein</fullName>
    </submittedName>
</protein>
<dbReference type="GO" id="GO:0051881">
    <property type="term" value="P:regulation of mitochondrial membrane potential"/>
    <property type="evidence" value="ECO:0007669"/>
    <property type="project" value="TreeGrafter"/>
</dbReference>
<dbReference type="InterPro" id="IPR029393">
    <property type="entry name" value="FUS1"/>
</dbReference>
<dbReference type="AlphaFoldDB" id="A0A0R3PYM5"/>
<dbReference type="PANTHER" id="PTHR15453">
    <property type="entry name" value="TUMOR SUPPRESSOR CANDIDATE 2"/>
    <property type="match status" value="1"/>
</dbReference>
<dbReference type="EMBL" id="UYYA01004724">
    <property type="protein sequence ID" value="VDM63134.1"/>
    <property type="molecule type" value="Genomic_DNA"/>
</dbReference>
<keyword evidence="2" id="KW-1185">Reference proteome</keyword>
<evidence type="ECO:0000313" key="2">
    <source>
        <dbReference type="Proteomes" id="UP000267027"/>
    </source>
</evidence>
<name>A0A0R3PYM5_ANGCS</name>
<evidence type="ECO:0000313" key="1">
    <source>
        <dbReference type="EMBL" id="VDM63134.1"/>
    </source>
</evidence>
<dbReference type="Pfam" id="PF15000">
    <property type="entry name" value="TUSC2"/>
    <property type="match status" value="1"/>
</dbReference>
<reference evidence="3" key="1">
    <citation type="submission" date="2017-02" db="UniProtKB">
        <authorList>
            <consortium name="WormBaseParasite"/>
        </authorList>
    </citation>
    <scope>IDENTIFICATION</scope>
</reference>